<dbReference type="OrthoDB" id="7527071at2"/>
<evidence type="ECO:0000256" key="8">
    <source>
        <dbReference type="ARBA" id="ARBA00022857"/>
    </source>
</evidence>
<dbReference type="SUPFAM" id="SSF51905">
    <property type="entry name" value="FAD/NAD(P)-binding domain"/>
    <property type="match status" value="1"/>
</dbReference>
<evidence type="ECO:0000256" key="5">
    <source>
        <dbReference type="ARBA" id="ARBA00016406"/>
    </source>
</evidence>
<organism evidence="17 18">
    <name type="scientific">Streptomyces albireticuli</name>
    <dbReference type="NCBI Taxonomy" id="1940"/>
    <lineage>
        <taxon>Bacteria</taxon>
        <taxon>Bacillati</taxon>
        <taxon>Actinomycetota</taxon>
        <taxon>Actinomycetes</taxon>
        <taxon>Kitasatosporales</taxon>
        <taxon>Streptomycetaceae</taxon>
        <taxon>Streptomyces</taxon>
    </lineage>
</organism>
<keyword evidence="8" id="KW-0521">NADP</keyword>
<feature type="region of interest" description="Disordered" evidence="16">
    <location>
        <begin position="1"/>
        <end position="47"/>
    </location>
</feature>
<sequence length="505" mass="56405">MSAPKPPNNTTGTPETPPNGSTSGTGTHPDTTPANGPRTTPDQPLDLAGIGIGPFNLSLAALAHGIPGLRTAFYDQTPTFRWHPGLLIDGTSLQVPYLADLVTLADPTSPWSFLNYLKTRERLYPFYFAERSHIQRAEYDAYCRWVSQSLPDLHFGHQIDALRWNPERNLFEIDYTQLDADGEAEALGRAYARNLVLGVGTTPHIPEPLRPLAEAPTVPVIHSADYLDHRERILAADHITVIGSGQSGAEVFLDLLRNRPAGREKLHWLARTPAFAPMEYSKLGLEQFTPDYTRYFHALPESVRNQLLPQQWQLHRGIAAGTLSDIHEELYRRSLHGGWPDTVLTPGVFVRTAGRVGTTRVELHLEHAQQGARSRITTDAVVLATGYRERRTETLLAALDPYIRRDHSDRPRIDEHHRLVLDPLVTGAVHVQNAEQHTHGVGTPDLGLAAWRSAVILNALMKKTVYPLPERTAFTTFGLEPRPQPRPQRTSSEDRRTIPRQLPVH</sequence>
<accession>A0A1Z2L8J5</accession>
<evidence type="ECO:0000313" key="17">
    <source>
        <dbReference type="EMBL" id="ARZ70634.1"/>
    </source>
</evidence>
<evidence type="ECO:0000313" key="18">
    <source>
        <dbReference type="Proteomes" id="UP000195755"/>
    </source>
</evidence>
<proteinExistence type="inferred from homology"/>
<reference evidence="17 18" key="1">
    <citation type="submission" date="2017-06" db="EMBL/GenBank/DDBJ databases">
        <title>Streptomyces albireticuli Genome sequencing and assembly.</title>
        <authorList>
            <person name="Wang Y."/>
            <person name="Du B."/>
            <person name="Ding Y."/>
            <person name="Liu H."/>
            <person name="Hou Q."/>
            <person name="Liu K."/>
            <person name="Yao L."/>
            <person name="Wang C."/>
        </authorList>
    </citation>
    <scope>NUCLEOTIDE SEQUENCE [LARGE SCALE GENOMIC DNA]</scope>
    <source>
        <strain evidence="17 18">MDJK11</strain>
    </source>
</reference>
<keyword evidence="9" id="KW-0560">Oxidoreductase</keyword>
<evidence type="ECO:0000256" key="1">
    <source>
        <dbReference type="ARBA" id="ARBA00001974"/>
    </source>
</evidence>
<feature type="compositionally biased region" description="Low complexity" evidence="16">
    <location>
        <begin position="8"/>
        <end position="29"/>
    </location>
</feature>
<feature type="region of interest" description="Disordered" evidence="16">
    <location>
        <begin position="476"/>
        <end position="505"/>
    </location>
</feature>
<dbReference type="PANTHER" id="PTHR42802">
    <property type="entry name" value="MONOOXYGENASE"/>
    <property type="match status" value="1"/>
</dbReference>
<name>A0A1Z2L8J5_9ACTN</name>
<evidence type="ECO:0000256" key="3">
    <source>
        <dbReference type="ARBA" id="ARBA00007588"/>
    </source>
</evidence>
<evidence type="ECO:0000256" key="10">
    <source>
        <dbReference type="ARBA" id="ARBA00023033"/>
    </source>
</evidence>
<evidence type="ECO:0000256" key="11">
    <source>
        <dbReference type="ARBA" id="ARBA00029939"/>
    </source>
</evidence>
<protein>
    <recommendedName>
        <fullName evidence="5">L-lysine N6-monooxygenase MbtG</fullName>
        <ecNumber evidence="4">1.14.13.59</ecNumber>
    </recommendedName>
    <alternativeName>
        <fullName evidence="14">Lysine 6-N-hydroxylase</fullName>
    </alternativeName>
    <alternativeName>
        <fullName evidence="13">Lysine N6-hydroxylase</fullName>
    </alternativeName>
    <alternativeName>
        <fullName evidence="11">Lysine-N-oxygenase</fullName>
    </alternativeName>
    <alternativeName>
        <fullName evidence="12">Mycobactin synthase protein G</fullName>
    </alternativeName>
</protein>
<keyword evidence="10 17" id="KW-0503">Monooxygenase</keyword>
<dbReference type="Proteomes" id="UP000195755">
    <property type="component" value="Chromosome"/>
</dbReference>
<evidence type="ECO:0000256" key="2">
    <source>
        <dbReference type="ARBA" id="ARBA00004924"/>
    </source>
</evidence>
<evidence type="ECO:0000256" key="12">
    <source>
        <dbReference type="ARBA" id="ARBA00031158"/>
    </source>
</evidence>
<comment type="catalytic activity">
    <reaction evidence="15">
        <text>L-lysine + NADPH + O2 = N(6)-hydroxy-L-lysine + NADP(+) + H2O</text>
        <dbReference type="Rhea" id="RHEA:23228"/>
        <dbReference type="ChEBI" id="CHEBI:15377"/>
        <dbReference type="ChEBI" id="CHEBI:15379"/>
        <dbReference type="ChEBI" id="CHEBI:32551"/>
        <dbReference type="ChEBI" id="CHEBI:57783"/>
        <dbReference type="ChEBI" id="CHEBI:57820"/>
        <dbReference type="ChEBI" id="CHEBI:58349"/>
        <dbReference type="EC" id="1.14.13.59"/>
    </reaction>
</comment>
<dbReference type="InterPro" id="IPR025700">
    <property type="entry name" value="Lys/Orn_oxygenase"/>
</dbReference>
<gene>
    <name evidence="17" type="primary">iucD</name>
    <name evidence="17" type="ORF">SMD11_5041</name>
</gene>
<dbReference type="GO" id="GO:0047091">
    <property type="term" value="F:L-lysine 6-monooxygenase (NADPH) activity"/>
    <property type="evidence" value="ECO:0007669"/>
    <property type="project" value="UniProtKB-EC"/>
</dbReference>
<evidence type="ECO:0000256" key="13">
    <source>
        <dbReference type="ARBA" id="ARBA00032493"/>
    </source>
</evidence>
<dbReference type="Gene3D" id="3.50.50.60">
    <property type="entry name" value="FAD/NAD(P)-binding domain"/>
    <property type="match status" value="1"/>
</dbReference>
<evidence type="ECO:0000256" key="16">
    <source>
        <dbReference type="SAM" id="MobiDB-lite"/>
    </source>
</evidence>
<comment type="similarity">
    <text evidence="3">Belongs to the lysine N(6)-hydroxylase/L-ornithine N(5)-oxygenase family.</text>
</comment>
<comment type="cofactor">
    <cofactor evidence="1">
        <name>FAD</name>
        <dbReference type="ChEBI" id="CHEBI:57692"/>
    </cofactor>
</comment>
<keyword evidence="6" id="KW-0285">Flavoprotein</keyword>
<dbReference type="RefSeq" id="WP_087928557.1">
    <property type="nucleotide sequence ID" value="NZ_CP021744.1"/>
</dbReference>
<dbReference type="EMBL" id="CP021744">
    <property type="protein sequence ID" value="ARZ70634.1"/>
    <property type="molecule type" value="Genomic_DNA"/>
</dbReference>
<dbReference type="KEGG" id="salj:SMD11_5041"/>
<keyword evidence="7" id="KW-0274">FAD</keyword>
<dbReference type="PANTHER" id="PTHR42802:SF1">
    <property type="entry name" value="L-ORNITHINE N(5)-MONOOXYGENASE"/>
    <property type="match status" value="1"/>
</dbReference>
<feature type="compositionally biased region" description="Polar residues" evidence="16">
    <location>
        <begin position="30"/>
        <end position="42"/>
    </location>
</feature>
<evidence type="ECO:0000256" key="9">
    <source>
        <dbReference type="ARBA" id="ARBA00023002"/>
    </source>
</evidence>
<dbReference type="EC" id="1.14.13.59" evidence="4"/>
<evidence type="ECO:0000256" key="14">
    <source>
        <dbReference type="ARBA" id="ARBA00032738"/>
    </source>
</evidence>
<evidence type="ECO:0000256" key="4">
    <source>
        <dbReference type="ARBA" id="ARBA00013076"/>
    </source>
</evidence>
<dbReference type="InterPro" id="IPR036188">
    <property type="entry name" value="FAD/NAD-bd_sf"/>
</dbReference>
<evidence type="ECO:0000256" key="6">
    <source>
        <dbReference type="ARBA" id="ARBA00022630"/>
    </source>
</evidence>
<comment type="pathway">
    <text evidence="2">Siderophore biosynthesis.</text>
</comment>
<evidence type="ECO:0000256" key="15">
    <source>
        <dbReference type="ARBA" id="ARBA00048407"/>
    </source>
</evidence>
<evidence type="ECO:0000256" key="7">
    <source>
        <dbReference type="ARBA" id="ARBA00022827"/>
    </source>
</evidence>
<dbReference type="AlphaFoldDB" id="A0A1Z2L8J5"/>
<dbReference type="Pfam" id="PF13434">
    <property type="entry name" value="Lys_Orn_oxgnase"/>
    <property type="match status" value="1"/>
</dbReference>